<feature type="chain" id="PRO_5021379404" description="Lipoprotein" evidence="2">
    <location>
        <begin position="32"/>
        <end position="146"/>
    </location>
</feature>
<reference evidence="3 4" key="1">
    <citation type="submission" date="2019-03" db="EMBL/GenBank/DDBJ databases">
        <authorList>
            <person name="Gonzalez-Pimentel J.L."/>
        </authorList>
    </citation>
    <scope>NUCLEOTIDE SEQUENCE [LARGE SCALE GENOMIC DNA]</scope>
    <source>
        <strain evidence="3 4">JCM 31289</strain>
    </source>
</reference>
<dbReference type="AlphaFoldDB" id="A0A4Z0H838"/>
<evidence type="ECO:0000313" key="3">
    <source>
        <dbReference type="EMBL" id="TGB08568.1"/>
    </source>
</evidence>
<keyword evidence="2" id="KW-0732">Signal</keyword>
<protein>
    <recommendedName>
        <fullName evidence="5">Lipoprotein</fullName>
    </recommendedName>
</protein>
<dbReference type="RefSeq" id="WP_135339579.1">
    <property type="nucleotide sequence ID" value="NZ_JBHLTX010000005.1"/>
</dbReference>
<keyword evidence="4" id="KW-1185">Reference proteome</keyword>
<organism evidence="3 4">
    <name type="scientific">Streptomyces palmae</name>
    <dbReference type="NCBI Taxonomy" id="1701085"/>
    <lineage>
        <taxon>Bacteria</taxon>
        <taxon>Bacillati</taxon>
        <taxon>Actinomycetota</taxon>
        <taxon>Actinomycetes</taxon>
        <taxon>Kitasatosporales</taxon>
        <taxon>Streptomycetaceae</taxon>
        <taxon>Streptomyces</taxon>
    </lineage>
</organism>
<accession>A0A4Z0H838</accession>
<dbReference type="PROSITE" id="PS51257">
    <property type="entry name" value="PROKAR_LIPOPROTEIN"/>
    <property type="match status" value="1"/>
</dbReference>
<sequence>MRAPSRHHGPRRAAVCVTLAAALAGCSQAHPADPPAPASGGRRHSAPADPVRTCTELVTYWALEALKGSRWAGLDWEQKGLSNEQLALHDEVLAAARAKRRLEGSEAAKDLIRHQVAEKCAAQGGATGSSRNWRPVPHGTASSTQK</sequence>
<dbReference type="OrthoDB" id="3697710at2"/>
<feature type="signal peptide" evidence="2">
    <location>
        <begin position="1"/>
        <end position="31"/>
    </location>
</feature>
<feature type="region of interest" description="Disordered" evidence="1">
    <location>
        <begin position="29"/>
        <end position="50"/>
    </location>
</feature>
<feature type="region of interest" description="Disordered" evidence="1">
    <location>
        <begin position="121"/>
        <end position="146"/>
    </location>
</feature>
<dbReference type="EMBL" id="SRID01000122">
    <property type="protein sequence ID" value="TGB08568.1"/>
    <property type="molecule type" value="Genomic_DNA"/>
</dbReference>
<evidence type="ECO:0000256" key="1">
    <source>
        <dbReference type="SAM" id="MobiDB-lite"/>
    </source>
</evidence>
<gene>
    <name evidence="3" type="ORF">E4099_15170</name>
</gene>
<evidence type="ECO:0000256" key="2">
    <source>
        <dbReference type="SAM" id="SignalP"/>
    </source>
</evidence>
<comment type="caution">
    <text evidence="3">The sequence shown here is derived from an EMBL/GenBank/DDBJ whole genome shotgun (WGS) entry which is preliminary data.</text>
</comment>
<evidence type="ECO:0008006" key="5">
    <source>
        <dbReference type="Google" id="ProtNLM"/>
    </source>
</evidence>
<name>A0A4Z0H838_9ACTN</name>
<evidence type="ECO:0000313" key="4">
    <source>
        <dbReference type="Proteomes" id="UP000297948"/>
    </source>
</evidence>
<dbReference type="Proteomes" id="UP000297948">
    <property type="component" value="Unassembled WGS sequence"/>
</dbReference>
<proteinExistence type="predicted"/>